<evidence type="ECO:0000313" key="3">
    <source>
        <dbReference type="Proteomes" id="UP001151760"/>
    </source>
</evidence>
<sequence>MQDVDIAYAKKDEDEGLGNQEDASKQGRKIDDIDKDAEVTLVDEGSQGRVLPYGDFDDLVFDTTILDGEEVFAGQDVVEKEVSTADPVTTASEVVTTASVEVSAATITTTTAITESTTILAPLTIPKAKRITFRDPGESTRRTKLTSIPSNIKDKGKAKMIELEKPLKMKEQIRLDEELAFKLQAEEEEQARLAREKAEKVEEANISWDNVQAMIKADMLLAKRLQAREKEELTEEEKARLFVELLEKRKKHFAALRAQEKRNKPPTKAQKKSTMSTYLKNMAGYKQSQLKNKSFAEIQKLFDKAMTRVNMFVDKDTELVKESSKKAELIKSFDREDLETLWKLVKAKHWEFKGRKRLMKRCAIGVSLTRFRIVFDIHNQSFYHSCFRFSQYNLGLYKLSKIYSIGINTQSSNIEVVCTKGDDGEVMFIELIKNNDDSSAGEPEEERSTTTEGVGAEYFGIFPTRSKLAYHKYLMCSPILSIFLRNPIITEGRPSNLKIPCNIRHVHVEKAYIDLNSPLNIMTRMMYNWIMRRKLNPRENSNRGVSKFTGRIKGMHIFIENFTYIIDFMIVKDISSIINHRLSQVVLRKPFVEISNMTHDPPEGVVRFTNRTDKVAYKMPYMIEQYNSLLNLEKEHTKSVNLRNEEDKRRGVEYVISKILGFYKECLELGPEYVTGMDYEGEVT</sequence>
<dbReference type="EMBL" id="BQNB010014253">
    <property type="protein sequence ID" value="GJT25950.1"/>
    <property type="molecule type" value="Genomic_DNA"/>
</dbReference>
<feature type="region of interest" description="Disordered" evidence="1">
    <location>
        <begin position="1"/>
        <end position="30"/>
    </location>
</feature>
<keyword evidence="3" id="KW-1185">Reference proteome</keyword>
<dbReference type="Proteomes" id="UP001151760">
    <property type="component" value="Unassembled WGS sequence"/>
</dbReference>
<name>A0ABQ5CFW6_9ASTR</name>
<reference evidence="2" key="2">
    <citation type="submission" date="2022-01" db="EMBL/GenBank/DDBJ databases">
        <authorList>
            <person name="Yamashiro T."/>
            <person name="Shiraishi A."/>
            <person name="Satake H."/>
            <person name="Nakayama K."/>
        </authorList>
    </citation>
    <scope>NUCLEOTIDE SEQUENCE</scope>
</reference>
<proteinExistence type="predicted"/>
<gene>
    <name evidence="2" type="ORF">Tco_0895887</name>
</gene>
<evidence type="ECO:0000256" key="1">
    <source>
        <dbReference type="SAM" id="MobiDB-lite"/>
    </source>
</evidence>
<reference evidence="2" key="1">
    <citation type="journal article" date="2022" name="Int. J. Mol. Sci.">
        <title>Draft Genome of Tanacetum Coccineum: Genomic Comparison of Closely Related Tanacetum-Family Plants.</title>
        <authorList>
            <person name="Yamashiro T."/>
            <person name="Shiraishi A."/>
            <person name="Nakayama K."/>
            <person name="Satake H."/>
        </authorList>
    </citation>
    <scope>NUCLEOTIDE SEQUENCE</scope>
</reference>
<evidence type="ECO:0000313" key="2">
    <source>
        <dbReference type="EMBL" id="GJT25950.1"/>
    </source>
</evidence>
<accession>A0ABQ5CFW6</accession>
<organism evidence="2 3">
    <name type="scientific">Tanacetum coccineum</name>
    <dbReference type="NCBI Taxonomy" id="301880"/>
    <lineage>
        <taxon>Eukaryota</taxon>
        <taxon>Viridiplantae</taxon>
        <taxon>Streptophyta</taxon>
        <taxon>Embryophyta</taxon>
        <taxon>Tracheophyta</taxon>
        <taxon>Spermatophyta</taxon>
        <taxon>Magnoliopsida</taxon>
        <taxon>eudicotyledons</taxon>
        <taxon>Gunneridae</taxon>
        <taxon>Pentapetalae</taxon>
        <taxon>asterids</taxon>
        <taxon>campanulids</taxon>
        <taxon>Asterales</taxon>
        <taxon>Asteraceae</taxon>
        <taxon>Asteroideae</taxon>
        <taxon>Anthemideae</taxon>
        <taxon>Anthemidinae</taxon>
        <taxon>Tanacetum</taxon>
    </lineage>
</organism>
<protein>
    <submittedName>
        <fullName evidence="2">Uncharacterized protein</fullName>
    </submittedName>
</protein>
<comment type="caution">
    <text evidence="2">The sequence shown here is derived from an EMBL/GenBank/DDBJ whole genome shotgun (WGS) entry which is preliminary data.</text>
</comment>